<evidence type="ECO:0000313" key="7">
    <source>
        <dbReference type="Proteomes" id="UP000308724"/>
    </source>
</evidence>
<dbReference type="EMBL" id="QZBZ01000042">
    <property type="protein sequence ID" value="TIA39702.1"/>
    <property type="molecule type" value="Genomic_DNA"/>
</dbReference>
<organism evidence="6 7">
    <name type="scientific">Aureobasidium pullulans</name>
    <name type="common">Black yeast</name>
    <name type="synonym">Pullularia pullulans</name>
    <dbReference type="NCBI Taxonomy" id="5580"/>
    <lineage>
        <taxon>Eukaryota</taxon>
        <taxon>Fungi</taxon>
        <taxon>Dikarya</taxon>
        <taxon>Ascomycota</taxon>
        <taxon>Pezizomycotina</taxon>
        <taxon>Dothideomycetes</taxon>
        <taxon>Dothideomycetidae</taxon>
        <taxon>Dothideales</taxon>
        <taxon>Saccotheciaceae</taxon>
        <taxon>Aureobasidium</taxon>
    </lineage>
</organism>
<dbReference type="SUPFAM" id="SSF53474">
    <property type="entry name" value="alpha/beta-Hydrolases"/>
    <property type="match status" value="1"/>
</dbReference>
<reference evidence="6 7" key="1">
    <citation type="submission" date="2018-10" db="EMBL/GenBank/DDBJ databases">
        <title>Fifty Aureobasidium pullulans genomes reveal a recombining polyextremotolerant generalist.</title>
        <authorList>
            <person name="Gostincar C."/>
            <person name="Turk M."/>
            <person name="Zajc J."/>
            <person name="Gunde-Cimerman N."/>
        </authorList>
    </citation>
    <scope>NUCLEOTIDE SEQUENCE [LARGE SCALE GENOMIC DNA]</scope>
    <source>
        <strain evidence="6 7">EXF-1645</strain>
    </source>
</reference>
<dbReference type="Gene3D" id="1.20.120.550">
    <property type="entry name" value="Membrane associated eicosanoid/glutathione metabolism-like domain"/>
    <property type="match status" value="1"/>
</dbReference>
<dbReference type="Gene3D" id="3.40.50.1820">
    <property type="entry name" value="alpha/beta hydrolase"/>
    <property type="match status" value="1"/>
</dbReference>
<dbReference type="GO" id="GO:0016020">
    <property type="term" value="C:membrane"/>
    <property type="evidence" value="ECO:0007669"/>
    <property type="project" value="UniProtKB-SubCell"/>
</dbReference>
<dbReference type="SUPFAM" id="SSF161084">
    <property type="entry name" value="MAPEG domain-like"/>
    <property type="match status" value="1"/>
</dbReference>
<accession>A0A4T0C5C4</accession>
<dbReference type="AlphaFoldDB" id="A0A4T0C5C4"/>
<proteinExistence type="predicted"/>
<dbReference type="Pfam" id="PF08386">
    <property type="entry name" value="Abhydrolase_4"/>
    <property type="match status" value="1"/>
</dbReference>
<keyword evidence="2" id="KW-0812">Transmembrane</keyword>
<dbReference type="Pfam" id="PF01124">
    <property type="entry name" value="MAPEG"/>
    <property type="match status" value="1"/>
</dbReference>
<evidence type="ECO:0000256" key="2">
    <source>
        <dbReference type="ARBA" id="ARBA00022692"/>
    </source>
</evidence>
<comment type="caution">
    <text evidence="6">The sequence shown here is derived from an EMBL/GenBank/DDBJ whole genome shotgun (WGS) entry which is preliminary data.</text>
</comment>
<dbReference type="PANTHER" id="PTHR35371">
    <property type="entry name" value="INNER MEMBRANE PROTEIN"/>
    <property type="match status" value="1"/>
</dbReference>
<gene>
    <name evidence="6" type="ORF">D6C78_03094</name>
</gene>
<dbReference type="InterPro" id="IPR023352">
    <property type="entry name" value="MAPEG-like_dom_sf"/>
</dbReference>
<feature type="domain" description="Peptidase S33 tripeptidyl aminopeptidase-like C-terminal" evidence="5">
    <location>
        <begin position="508"/>
        <end position="606"/>
    </location>
</feature>
<keyword evidence="3" id="KW-1133">Transmembrane helix</keyword>
<keyword evidence="4" id="KW-0472">Membrane</keyword>
<evidence type="ECO:0000256" key="3">
    <source>
        <dbReference type="ARBA" id="ARBA00022989"/>
    </source>
</evidence>
<sequence length="816" mass="90956">MLSNIASSLLLASTGMLPFPRKPSNNTQDPRLLADPTFPWDDLLASETLVYQDCYYDFQCAMLQVPMDWNAEEGASNKTVEIAIVRLPATVPVTDPRYGGVVIVNPGGPGASGVETAVDLGKRLQTLVSAGPTADNQTAKYFDILSFDPRGVANTRPNFRCFPNSLERQSYETLLSAYGSPGSNFEAFNNIWTLQRTLADSCSKRAIEAGIGEHMSTSNVARDMIEIVERHGEWREQEARRLLKSSGSSDTNLLSRVEYQPGKEMVQFWGISYGTVLGATLADMYPKRVKRVVLDGVVDSFDWYKGELTANLQDTDLTISKFAEYCWLGGRENCALYHDNGVTFIAERFDNIMQKLLHNPVGVPGTDHTSAYLITQDKVRSVFFGMAYSALTGFGGFAELLAELEKGEVTAPAFERRVTTFSTKKDLPELCKKDGQYSYACNQDGPYSSACKKEGPYSRACDPELDGASMALIRDAIFCTDAEDRTNTTKEEYWSYTQDMMEQSRVIGDAYDNRLHCTQWHARDSWRYEGDFNATTAHPILLLGNVVDPITPLRNAYKMSKGFRGSVVLALDIVGHASVNGVSFCASKAVRNYFQTGELPEVGTICPATRVPMDGFTEEDDHPLPKGETDEALWEAMVDFDRFKMASFLTTLGLTANNTLAPLPNYGPYFLLGNFLFSYVVTTTRFQKTSYGCDNNINPRYDLESPRAEQLVSKGKLTTEQLEQLRRIQSAHSNSMEHYTVFVAAILSAMIAKLDGGVVNRYATIYTLVRAAYFWVYRQNTTRQAAGFRSVLWWASNIVCIRLFWFAGKALNANVL</sequence>
<evidence type="ECO:0000313" key="6">
    <source>
        <dbReference type="EMBL" id="TIA39702.1"/>
    </source>
</evidence>
<name>A0A4T0C5C4_AURPU</name>
<dbReference type="PANTHER" id="PTHR35371:SF2">
    <property type="entry name" value="MAPEG FAMILY PROTEIN"/>
    <property type="match status" value="1"/>
</dbReference>
<dbReference type="Proteomes" id="UP000308724">
    <property type="component" value="Unassembled WGS sequence"/>
</dbReference>
<dbReference type="InterPro" id="IPR029058">
    <property type="entry name" value="AB_hydrolase_fold"/>
</dbReference>
<evidence type="ECO:0000256" key="1">
    <source>
        <dbReference type="ARBA" id="ARBA00004370"/>
    </source>
</evidence>
<dbReference type="InterPro" id="IPR001129">
    <property type="entry name" value="Membr-assoc_MAPEG"/>
</dbReference>
<evidence type="ECO:0000256" key="4">
    <source>
        <dbReference type="ARBA" id="ARBA00023136"/>
    </source>
</evidence>
<protein>
    <recommendedName>
        <fullName evidence="5">Peptidase S33 tripeptidyl aminopeptidase-like C-terminal domain-containing protein</fullName>
    </recommendedName>
</protein>
<evidence type="ECO:0000259" key="5">
    <source>
        <dbReference type="Pfam" id="PF08386"/>
    </source>
</evidence>
<dbReference type="InterPro" id="IPR013595">
    <property type="entry name" value="Pept_S33_TAP-like_C"/>
</dbReference>
<comment type="subcellular location">
    <subcellularLocation>
        <location evidence="1">Membrane</location>
    </subcellularLocation>
</comment>